<feature type="transmembrane region" description="Helical" evidence="1">
    <location>
        <begin position="16"/>
        <end position="36"/>
    </location>
</feature>
<accession>A0A1C4YL88</accession>
<organism evidence="2 3">
    <name type="scientific">Micromonospora haikouensis</name>
    <dbReference type="NCBI Taxonomy" id="686309"/>
    <lineage>
        <taxon>Bacteria</taxon>
        <taxon>Bacillati</taxon>
        <taxon>Actinomycetota</taxon>
        <taxon>Actinomycetes</taxon>
        <taxon>Micromonosporales</taxon>
        <taxon>Micromonosporaceae</taxon>
        <taxon>Micromonospora</taxon>
    </lineage>
</organism>
<feature type="transmembrane region" description="Helical" evidence="1">
    <location>
        <begin position="95"/>
        <end position="117"/>
    </location>
</feature>
<reference evidence="2 3" key="1">
    <citation type="submission" date="2016-06" db="EMBL/GenBank/DDBJ databases">
        <authorList>
            <person name="Kjaerup R.B."/>
            <person name="Dalgaard T.S."/>
            <person name="Juul-Madsen H.R."/>
        </authorList>
    </citation>
    <scope>NUCLEOTIDE SEQUENCE [LARGE SCALE GENOMIC DNA]</scope>
    <source>
        <strain evidence="2 3">DSM 45626</strain>
    </source>
</reference>
<feature type="transmembrane region" description="Helical" evidence="1">
    <location>
        <begin position="66"/>
        <end position="83"/>
    </location>
</feature>
<protein>
    <submittedName>
        <fullName evidence="2">FtsK/SpoIIIE family</fullName>
    </submittedName>
</protein>
<evidence type="ECO:0000313" key="2">
    <source>
        <dbReference type="EMBL" id="SCF21111.1"/>
    </source>
</evidence>
<dbReference type="InterPro" id="IPR027417">
    <property type="entry name" value="P-loop_NTPase"/>
</dbReference>
<dbReference type="SUPFAM" id="SSF52540">
    <property type="entry name" value="P-loop containing nucleoside triphosphate hydrolases"/>
    <property type="match status" value="1"/>
</dbReference>
<sequence>MSTRTASEIRADRAAALGRALTALLAVTAYAVAWLVKRSWRRLLPVYWVAAELAVAWVAGPLGLSWQSVAILALAIAATAVSWRARSRTVRAWRAAIAVVLGGSAVATVAAGGPAALAAHPTLTIALPTLAGVVLGWPWWYHLRQSPPEPEPQPSPAVVDEPVEVADPLTAHWEQRWQTEVVGQGVCTGTTLVKAIEPRPGVTEALVRLSPGTKPGPLFKSGPDVEVALDLNEGAVGWRSTGKTARLRVILVERSHIADGVPWTGPTYANGRLELVRFTDGSPGHWVVSRPGFGVVGGLVVGSIGTGKSRALGALIANLLDGGAQVAVGDPQNGQSLPAWKNVVEYHPGVEATALLGRRVHAEVMRRSQLLADAGVQAFDENDPRVKALGLRTFIVVIDECQLILIPNTPLVALMEQAAETMRKTGVGLILATQLPQMRSLGGSIRLRDALVAGNALVLRLSNRGSGSTILPDDFVGDPFVLEPEIDGKTTAGMGYLRHSNRVGMLCRVPHLDEDAVAAAAPRVPVRWNVPEIDPASPIVLPGHRAPATAGKTATATTPGGGSAVDRLRAAFGTGRCTTTTVVEQVAPATPADWVLACLRRGPASAQALLDRPDCPVNQSQLYTLLGRLKDAHRINPPAQRGGPFTIAG</sequence>
<keyword evidence="1" id="KW-0472">Membrane</keyword>
<proteinExistence type="predicted"/>
<evidence type="ECO:0000256" key="1">
    <source>
        <dbReference type="SAM" id="Phobius"/>
    </source>
</evidence>
<dbReference type="RefSeq" id="WP_091286574.1">
    <property type="nucleotide sequence ID" value="NZ_FMCW01000052.1"/>
</dbReference>
<dbReference type="Gene3D" id="3.40.50.300">
    <property type="entry name" value="P-loop containing nucleotide triphosphate hydrolases"/>
    <property type="match status" value="1"/>
</dbReference>
<dbReference type="EMBL" id="FMCW01000052">
    <property type="protein sequence ID" value="SCF21111.1"/>
    <property type="molecule type" value="Genomic_DNA"/>
</dbReference>
<gene>
    <name evidence="2" type="ORF">GA0070558_1528</name>
</gene>
<evidence type="ECO:0000313" key="3">
    <source>
        <dbReference type="Proteomes" id="UP000199375"/>
    </source>
</evidence>
<keyword evidence="1" id="KW-1133">Transmembrane helix</keyword>
<dbReference type="Proteomes" id="UP000199375">
    <property type="component" value="Unassembled WGS sequence"/>
</dbReference>
<keyword evidence="1" id="KW-0812">Transmembrane</keyword>
<feature type="transmembrane region" description="Helical" evidence="1">
    <location>
        <begin position="43"/>
        <end position="60"/>
    </location>
</feature>
<dbReference type="AlphaFoldDB" id="A0A1C4YL88"/>
<name>A0A1C4YL88_9ACTN</name>